<dbReference type="SUPFAM" id="SSF51445">
    <property type="entry name" value="(Trans)glycosidases"/>
    <property type="match status" value="1"/>
</dbReference>
<feature type="domain" description="Glycoside hydrolase family 5" evidence="5">
    <location>
        <begin position="88"/>
        <end position="347"/>
    </location>
</feature>
<dbReference type="RefSeq" id="WP_369058423.1">
    <property type="nucleotide sequence ID" value="NZ_CP158375.1"/>
</dbReference>
<dbReference type="PANTHER" id="PTHR31297">
    <property type="entry name" value="GLUCAN ENDO-1,6-BETA-GLUCOSIDASE B"/>
    <property type="match status" value="1"/>
</dbReference>
<dbReference type="AlphaFoldDB" id="A0AB39KP16"/>
<dbReference type="PANTHER" id="PTHR31297:SF13">
    <property type="entry name" value="PUTATIVE-RELATED"/>
    <property type="match status" value="1"/>
</dbReference>
<dbReference type="SUPFAM" id="SSF49785">
    <property type="entry name" value="Galactose-binding domain-like"/>
    <property type="match status" value="1"/>
</dbReference>
<dbReference type="CDD" id="cd04080">
    <property type="entry name" value="CBM6_cellulase-like"/>
    <property type="match status" value="1"/>
</dbReference>
<evidence type="ECO:0000256" key="1">
    <source>
        <dbReference type="ARBA" id="ARBA00022801"/>
    </source>
</evidence>
<proteinExistence type="inferred from homology"/>
<dbReference type="InterPro" id="IPR008979">
    <property type="entry name" value="Galactose-bd-like_sf"/>
</dbReference>
<accession>A0AB39KP16</accession>
<dbReference type="GO" id="GO:0005576">
    <property type="term" value="C:extracellular region"/>
    <property type="evidence" value="ECO:0007669"/>
    <property type="project" value="TreeGrafter"/>
</dbReference>
<evidence type="ECO:0000256" key="2">
    <source>
        <dbReference type="ARBA" id="ARBA00023295"/>
    </source>
</evidence>
<evidence type="ECO:0000259" key="5">
    <source>
        <dbReference type="Pfam" id="PF00150"/>
    </source>
</evidence>
<dbReference type="InterPro" id="IPR001547">
    <property type="entry name" value="Glyco_hydro_5"/>
</dbReference>
<evidence type="ECO:0000313" key="6">
    <source>
        <dbReference type="EMBL" id="XDO95575.1"/>
    </source>
</evidence>
<dbReference type="Gene3D" id="3.20.20.80">
    <property type="entry name" value="Glycosidases"/>
    <property type="match status" value="1"/>
</dbReference>
<keyword evidence="4" id="KW-0732">Signal</keyword>
<dbReference type="InterPro" id="IPR050386">
    <property type="entry name" value="Glycosyl_hydrolase_5"/>
</dbReference>
<gene>
    <name evidence="6" type="ORF">ABOZ73_12240</name>
</gene>
<evidence type="ECO:0000256" key="4">
    <source>
        <dbReference type="SAM" id="SignalP"/>
    </source>
</evidence>
<dbReference type="GO" id="GO:0009251">
    <property type="term" value="P:glucan catabolic process"/>
    <property type="evidence" value="ECO:0007669"/>
    <property type="project" value="TreeGrafter"/>
</dbReference>
<dbReference type="EMBL" id="CP158375">
    <property type="protein sequence ID" value="XDO95575.1"/>
    <property type="molecule type" value="Genomic_DNA"/>
</dbReference>
<evidence type="ECO:0000256" key="3">
    <source>
        <dbReference type="RuleBase" id="RU361153"/>
    </source>
</evidence>
<keyword evidence="1 3" id="KW-0378">Hydrolase</keyword>
<dbReference type="InterPro" id="IPR017853">
    <property type="entry name" value="GH"/>
</dbReference>
<dbReference type="GO" id="GO:0008422">
    <property type="term" value="F:beta-glucosidase activity"/>
    <property type="evidence" value="ECO:0007669"/>
    <property type="project" value="TreeGrafter"/>
</dbReference>
<comment type="similarity">
    <text evidence="3">Belongs to the glycosyl hydrolase 5 (cellulase A) family.</text>
</comment>
<dbReference type="Gene3D" id="2.60.120.260">
    <property type="entry name" value="Galactose-binding domain-like"/>
    <property type="match status" value="1"/>
</dbReference>
<organism evidence="6">
    <name type="scientific">Caulobacter sp. 73W</name>
    <dbReference type="NCBI Taxonomy" id="3161137"/>
    <lineage>
        <taxon>Bacteria</taxon>
        <taxon>Pseudomonadati</taxon>
        <taxon>Pseudomonadota</taxon>
        <taxon>Alphaproteobacteria</taxon>
        <taxon>Caulobacterales</taxon>
        <taxon>Caulobacteraceae</taxon>
        <taxon>Caulobacter</taxon>
    </lineage>
</organism>
<dbReference type="Pfam" id="PF00150">
    <property type="entry name" value="Cellulase"/>
    <property type="match status" value="1"/>
</dbReference>
<keyword evidence="2 3" id="KW-0326">Glycosidase</keyword>
<feature type="chain" id="PRO_5044337570" evidence="4">
    <location>
        <begin position="23"/>
        <end position="582"/>
    </location>
</feature>
<protein>
    <submittedName>
        <fullName evidence="6">Cellulase family glycosylhydrolase</fullName>
    </submittedName>
</protein>
<sequence length="582" mass="64231">MRLRSALAALLCCASFATGASAAGFLRAEGKRIVDETGRPIILRGMGLGGWMLQEGYMLQMGDVGRGQQHVIRGKIAELIGEEKTASFYKAWLDNHTTKADIDYMAASGFNSVRLPMHYDLLTLPAEKEPKAGADTWHEDGFRRIDELLAWSKANGLYLILDLHAAPGGQGNDLPIADRDPSKPSLWDSAENRRKTVAIWRKLAERYKDEPWIGAYDIINEPNWDFEGDGGGHGCKEKKNAPLRSLMMEITAAIREVDKRHMVIIEGNCWGNNYKGVMPPWDDNLAVSFHKYWNVNDRASIEPLLKLRDEHGVPLWLGELGENSNVWFRDAIALVEGEGIGWAYWPLKKIGFNQPLEIRSNPDYARIVAYLTGKGPKPTAAEAERGLMKLADDLRFENNIAHPDVIDAMIRLPHSDETKPFKTHLVGKAGGTIQTVDYDLGPIGRAYFDTDAANYHISTGKERSLWNNGRTYRNDGVDIAVSTSGALHVSDFKTGEWMQYSLQAEAAGTYAVELKVVAKAGGSLALSANHGADQAMVLPAGPEWRLVRGPTVSLQAGGNRISVRAVDCDCAIASVRLTPVRR</sequence>
<reference evidence="6" key="1">
    <citation type="submission" date="2024-06" db="EMBL/GenBank/DDBJ databases">
        <title>Caulobacter inopinatus, sp. nov.</title>
        <authorList>
            <person name="Donachie S.P."/>
        </authorList>
    </citation>
    <scope>NUCLEOTIDE SEQUENCE</scope>
    <source>
        <strain evidence="6">73W</strain>
    </source>
</reference>
<dbReference type="GO" id="GO:0009986">
    <property type="term" value="C:cell surface"/>
    <property type="evidence" value="ECO:0007669"/>
    <property type="project" value="TreeGrafter"/>
</dbReference>
<name>A0AB39KP16_9CAUL</name>
<feature type="signal peptide" evidence="4">
    <location>
        <begin position="1"/>
        <end position="22"/>
    </location>
</feature>